<protein>
    <recommendedName>
        <fullName evidence="5">Transmembrane protein</fullName>
    </recommendedName>
</protein>
<keyword evidence="2" id="KW-1133">Transmembrane helix</keyword>
<reference evidence="3 4" key="1">
    <citation type="submission" date="2024-04" db="EMBL/GenBank/DDBJ databases">
        <title>Draft genome sequence of Thalassolituus maritimus NBRC 116585.</title>
        <authorList>
            <person name="Miyakawa T."/>
            <person name="Kusuya Y."/>
            <person name="Miura T."/>
        </authorList>
    </citation>
    <scope>NUCLEOTIDE SEQUENCE [LARGE SCALE GENOMIC DNA]</scope>
    <source>
        <strain evidence="3 4">5NW40-0001</strain>
    </source>
</reference>
<organism evidence="3 4">
    <name type="scientific">Thalassolituus maritimus</name>
    <dbReference type="NCBI Taxonomy" id="484498"/>
    <lineage>
        <taxon>Bacteria</taxon>
        <taxon>Pseudomonadati</taxon>
        <taxon>Pseudomonadota</taxon>
        <taxon>Gammaproteobacteria</taxon>
        <taxon>Oceanospirillales</taxon>
        <taxon>Oceanospirillaceae</taxon>
        <taxon>Thalassolituus</taxon>
    </lineage>
</organism>
<evidence type="ECO:0008006" key="5">
    <source>
        <dbReference type="Google" id="ProtNLM"/>
    </source>
</evidence>
<dbReference type="RefSeq" id="WP_353293414.1">
    <property type="nucleotide sequence ID" value="NZ_BAABWH010000001.1"/>
</dbReference>
<keyword evidence="4" id="KW-1185">Reference proteome</keyword>
<keyword evidence="2" id="KW-0812">Transmembrane</keyword>
<accession>A0ABP9ZWH8</accession>
<evidence type="ECO:0000313" key="3">
    <source>
        <dbReference type="EMBL" id="GAA6144488.1"/>
    </source>
</evidence>
<evidence type="ECO:0000256" key="1">
    <source>
        <dbReference type="SAM" id="MobiDB-lite"/>
    </source>
</evidence>
<feature type="compositionally biased region" description="Basic and acidic residues" evidence="1">
    <location>
        <begin position="186"/>
        <end position="195"/>
    </location>
</feature>
<feature type="transmembrane region" description="Helical" evidence="2">
    <location>
        <begin position="97"/>
        <end position="117"/>
    </location>
</feature>
<keyword evidence="2" id="KW-0472">Membrane</keyword>
<dbReference type="Proteomes" id="UP001481413">
    <property type="component" value="Unassembled WGS sequence"/>
</dbReference>
<feature type="transmembrane region" description="Helical" evidence="2">
    <location>
        <begin position="21"/>
        <end position="39"/>
    </location>
</feature>
<comment type="caution">
    <text evidence="3">The sequence shown here is derived from an EMBL/GenBank/DDBJ whole genome shotgun (WGS) entry which is preliminary data.</text>
</comment>
<proteinExistence type="predicted"/>
<evidence type="ECO:0000313" key="4">
    <source>
        <dbReference type="Proteomes" id="UP001481413"/>
    </source>
</evidence>
<feature type="region of interest" description="Disordered" evidence="1">
    <location>
        <begin position="165"/>
        <end position="195"/>
    </location>
</feature>
<feature type="transmembrane region" description="Helical" evidence="2">
    <location>
        <begin position="45"/>
        <end position="62"/>
    </location>
</feature>
<gene>
    <name evidence="3" type="ORF">NBRC116585_06050</name>
</gene>
<feature type="compositionally biased region" description="Basic residues" evidence="1">
    <location>
        <begin position="165"/>
        <end position="174"/>
    </location>
</feature>
<feature type="transmembrane region" description="Helical" evidence="2">
    <location>
        <begin position="137"/>
        <end position="156"/>
    </location>
</feature>
<dbReference type="EMBL" id="BAABWH010000001">
    <property type="protein sequence ID" value="GAA6144488.1"/>
    <property type="molecule type" value="Genomic_DNA"/>
</dbReference>
<name>A0ABP9ZWH8_9GAMM</name>
<evidence type="ECO:0000256" key="2">
    <source>
        <dbReference type="SAM" id="Phobius"/>
    </source>
</evidence>
<sequence length="195" mass="21688">MDKTNTGSSGEDSSKRELRKLLYCIVGVVLILGVLYSSFGGVLSFMALSKFEILLLVGVYFLSNSNTALDRQVNIDWFSPTRNEVNIGWLHSKVTDLSWVGIAPFYIGLLTFLSHFLDESSSEKPATVDGLLNNTTVSAVLLIYVVSVLVLRNAYLRFQLSRMKSKSLRKPKPIRKSEPTEVTSESTEKEEVSNG</sequence>